<protein>
    <submittedName>
        <fullName evidence="1">Uncharacterized protein</fullName>
    </submittedName>
</protein>
<gene>
    <name evidence="1" type="ORF">BGCPKDLD_4731</name>
</gene>
<evidence type="ECO:0000313" key="2">
    <source>
        <dbReference type="Proteomes" id="UP001055093"/>
    </source>
</evidence>
<proteinExistence type="predicted"/>
<organism evidence="1 2">
    <name type="scientific">Methylorubrum suomiense</name>
    <dbReference type="NCBI Taxonomy" id="144191"/>
    <lineage>
        <taxon>Bacteria</taxon>
        <taxon>Pseudomonadati</taxon>
        <taxon>Pseudomonadota</taxon>
        <taxon>Alphaproteobacteria</taxon>
        <taxon>Hyphomicrobiales</taxon>
        <taxon>Methylobacteriaceae</taxon>
        <taxon>Methylorubrum</taxon>
    </lineage>
</organism>
<name>A0ABQ4V0K6_9HYPH</name>
<dbReference type="Proteomes" id="UP001055093">
    <property type="component" value="Unassembled WGS sequence"/>
</dbReference>
<dbReference type="RefSeq" id="WP_238308703.1">
    <property type="nucleotide sequence ID" value="NZ_BPRE01000020.1"/>
</dbReference>
<comment type="caution">
    <text evidence="1">The sequence shown here is derived from an EMBL/GenBank/DDBJ whole genome shotgun (WGS) entry which is preliminary data.</text>
</comment>
<evidence type="ECO:0000313" key="1">
    <source>
        <dbReference type="EMBL" id="GJE78120.1"/>
    </source>
</evidence>
<keyword evidence="2" id="KW-1185">Reference proteome</keyword>
<accession>A0ABQ4V0K6</accession>
<sequence>MTSRERIEPAEGHFYLVGLGILMQGVQFTPDEQYLLNHLCKHAARGDEEYLKAIRSVKADATASRLLERLKQTLRAMGKGPALEAYYDRAA</sequence>
<dbReference type="EMBL" id="BPRE01000020">
    <property type="protein sequence ID" value="GJE78120.1"/>
    <property type="molecule type" value="Genomic_DNA"/>
</dbReference>
<reference evidence="1" key="1">
    <citation type="journal article" date="2021" name="Front. Microbiol.">
        <title>Comprehensive Comparative Genomics and Phenotyping of Methylobacterium Species.</title>
        <authorList>
            <person name="Alessa O."/>
            <person name="Ogura Y."/>
            <person name="Fujitani Y."/>
            <person name="Takami H."/>
            <person name="Hayashi T."/>
            <person name="Sahin N."/>
            <person name="Tani A."/>
        </authorList>
    </citation>
    <scope>NUCLEOTIDE SEQUENCE</scope>
    <source>
        <strain evidence="1">DSM 14458</strain>
    </source>
</reference>
<reference evidence="1" key="2">
    <citation type="submission" date="2021-08" db="EMBL/GenBank/DDBJ databases">
        <authorList>
            <person name="Tani A."/>
            <person name="Ola A."/>
            <person name="Ogura Y."/>
            <person name="Katsura K."/>
            <person name="Hayashi T."/>
        </authorList>
    </citation>
    <scope>NUCLEOTIDE SEQUENCE</scope>
    <source>
        <strain evidence="1">DSM 14458</strain>
    </source>
</reference>